<reference evidence="2 3" key="1">
    <citation type="submission" date="2018-09" db="EMBL/GenBank/DDBJ databases">
        <title>Cohnella cavernae sp. nov., isolated from a karst cave.</title>
        <authorList>
            <person name="Zhu H."/>
        </authorList>
    </citation>
    <scope>NUCLEOTIDE SEQUENCE [LARGE SCALE GENOMIC DNA]</scope>
    <source>
        <strain evidence="2 3">K2E09-144</strain>
    </source>
</reference>
<dbReference type="Proteomes" id="UP000266340">
    <property type="component" value="Unassembled WGS sequence"/>
</dbReference>
<organism evidence="2 3">
    <name type="scientific">Cohnella faecalis</name>
    <dbReference type="NCBI Taxonomy" id="2315694"/>
    <lineage>
        <taxon>Bacteria</taxon>
        <taxon>Bacillati</taxon>
        <taxon>Bacillota</taxon>
        <taxon>Bacilli</taxon>
        <taxon>Bacillales</taxon>
        <taxon>Paenibacillaceae</taxon>
        <taxon>Cohnella</taxon>
    </lineage>
</organism>
<keyword evidence="1" id="KW-0472">Membrane</keyword>
<feature type="transmembrane region" description="Helical" evidence="1">
    <location>
        <begin position="12"/>
        <end position="29"/>
    </location>
</feature>
<name>A0A398CN35_9BACL</name>
<comment type="caution">
    <text evidence="2">The sequence shown here is derived from an EMBL/GenBank/DDBJ whole genome shotgun (WGS) entry which is preliminary data.</text>
</comment>
<evidence type="ECO:0000313" key="3">
    <source>
        <dbReference type="Proteomes" id="UP000266340"/>
    </source>
</evidence>
<keyword evidence="1" id="KW-0812">Transmembrane</keyword>
<dbReference type="GO" id="GO:0005886">
    <property type="term" value="C:plasma membrane"/>
    <property type="evidence" value="ECO:0007669"/>
    <property type="project" value="TreeGrafter"/>
</dbReference>
<dbReference type="Pfam" id="PF04286">
    <property type="entry name" value="DUF445"/>
    <property type="match status" value="1"/>
</dbReference>
<evidence type="ECO:0000313" key="2">
    <source>
        <dbReference type="EMBL" id="RIE04023.1"/>
    </source>
</evidence>
<dbReference type="OrthoDB" id="9769590at2"/>
<dbReference type="InterPro" id="IPR007383">
    <property type="entry name" value="DUF445"/>
</dbReference>
<dbReference type="PANTHER" id="PTHR38442">
    <property type="entry name" value="INNER MEMBRANE PROTEIN-RELATED"/>
    <property type="match status" value="1"/>
</dbReference>
<protein>
    <submittedName>
        <fullName evidence="2">DUF445 domain-containing protein</fullName>
    </submittedName>
</protein>
<keyword evidence="1" id="KW-1133">Transmembrane helix</keyword>
<keyword evidence="3" id="KW-1185">Reference proteome</keyword>
<proteinExistence type="predicted"/>
<gene>
    <name evidence="2" type="ORF">D3H35_08705</name>
</gene>
<dbReference type="PANTHER" id="PTHR38442:SF1">
    <property type="entry name" value="INNER MEMBRANE PROTEIN"/>
    <property type="match status" value="1"/>
</dbReference>
<accession>A0A398CN35</accession>
<feature type="transmembrane region" description="Helical" evidence="1">
    <location>
        <begin position="397"/>
        <end position="417"/>
    </location>
</feature>
<dbReference type="EMBL" id="QXJM01000029">
    <property type="protein sequence ID" value="RIE04023.1"/>
    <property type="molecule type" value="Genomic_DNA"/>
</dbReference>
<feature type="transmembrane region" description="Helical" evidence="1">
    <location>
        <begin position="35"/>
        <end position="59"/>
    </location>
</feature>
<dbReference type="RefSeq" id="WP_119148699.1">
    <property type="nucleotide sequence ID" value="NZ_JBHSOV010000038.1"/>
</dbReference>
<dbReference type="AlphaFoldDB" id="A0A398CN35"/>
<sequence length="419" mass="46560">MAEKHRIYRTADWAVAGSIVGALAAYPFQHSFAGGLAFAGFSAAAIGGLADSFAVTAIFKDPLGWKWPGWMGTRIIPKNRDRLIRELSDMVQTDLLSVAAINGKLQQFNLAGWLLAYFDERDSSAELADFLHRIGADLFGLADSTELADHLEQWILDHADQLNVSEIAADIGQWSLNNGYVDRVAEFIVHEVEKWLSSPSFRAMLTALIGQVLDSYSSGSASRKMFQSVAGLSPEKLGEKAQDWLQKLAVSLRSPEHPYRIKLNEQLAAIIVRLREDDALRRWVEDGKMKLLESARTRIDLAGWLQRRMDEVRAAETKTASSWLRGFISQAVRAGRSNPETEQRLNGVLNRLVMDAVAKNHNVIGSMVRGGLSTFTDEKLTEFVHEKAGKDLQYIRINGTAVGFIIGLLLFAATFWIGR</sequence>
<evidence type="ECO:0000256" key="1">
    <source>
        <dbReference type="SAM" id="Phobius"/>
    </source>
</evidence>